<evidence type="ECO:0000313" key="2">
    <source>
        <dbReference type="EMBL" id="CBN76187.1"/>
    </source>
</evidence>
<dbReference type="OMA" id="VRRWHIL"/>
<reference evidence="2 3" key="1">
    <citation type="journal article" date="2010" name="Nature">
        <title>The Ectocarpus genome and the independent evolution of multicellularity in brown algae.</title>
        <authorList>
            <person name="Cock J.M."/>
            <person name="Sterck L."/>
            <person name="Rouze P."/>
            <person name="Scornet D."/>
            <person name="Allen A.E."/>
            <person name="Amoutzias G."/>
            <person name="Anthouard V."/>
            <person name="Artiguenave F."/>
            <person name="Aury J.M."/>
            <person name="Badger J.H."/>
            <person name="Beszteri B."/>
            <person name="Billiau K."/>
            <person name="Bonnet E."/>
            <person name="Bothwell J.H."/>
            <person name="Bowler C."/>
            <person name="Boyen C."/>
            <person name="Brownlee C."/>
            <person name="Carrano C.J."/>
            <person name="Charrier B."/>
            <person name="Cho G.Y."/>
            <person name="Coelho S.M."/>
            <person name="Collen J."/>
            <person name="Corre E."/>
            <person name="Da Silva C."/>
            <person name="Delage L."/>
            <person name="Delaroque N."/>
            <person name="Dittami S.M."/>
            <person name="Doulbeau S."/>
            <person name="Elias M."/>
            <person name="Farnham G."/>
            <person name="Gachon C.M."/>
            <person name="Gschloessl B."/>
            <person name="Heesch S."/>
            <person name="Jabbari K."/>
            <person name="Jubin C."/>
            <person name="Kawai H."/>
            <person name="Kimura K."/>
            <person name="Kloareg B."/>
            <person name="Kupper F.C."/>
            <person name="Lang D."/>
            <person name="Le Bail A."/>
            <person name="Leblanc C."/>
            <person name="Lerouge P."/>
            <person name="Lohr M."/>
            <person name="Lopez P.J."/>
            <person name="Martens C."/>
            <person name="Maumus F."/>
            <person name="Michel G."/>
            <person name="Miranda-Saavedra D."/>
            <person name="Morales J."/>
            <person name="Moreau H."/>
            <person name="Motomura T."/>
            <person name="Nagasato C."/>
            <person name="Napoli C.A."/>
            <person name="Nelson D.R."/>
            <person name="Nyvall-Collen P."/>
            <person name="Peters A.F."/>
            <person name="Pommier C."/>
            <person name="Potin P."/>
            <person name="Poulain J."/>
            <person name="Quesneville H."/>
            <person name="Read B."/>
            <person name="Rensing S.A."/>
            <person name="Ritter A."/>
            <person name="Rousvoal S."/>
            <person name="Samanta M."/>
            <person name="Samson G."/>
            <person name="Schroeder D.C."/>
            <person name="Segurens B."/>
            <person name="Strittmatter M."/>
            <person name="Tonon T."/>
            <person name="Tregear J.W."/>
            <person name="Valentin K."/>
            <person name="von Dassow P."/>
            <person name="Yamagishi T."/>
            <person name="Van de Peer Y."/>
            <person name="Wincker P."/>
        </authorList>
    </citation>
    <scope>NUCLEOTIDE SEQUENCE [LARGE SCALE GENOMIC DNA]</scope>
    <source>
        <strain evidence="3">Ec32 / CCAP1310/4</strain>
    </source>
</reference>
<dbReference type="Gene3D" id="2.60.40.10">
    <property type="entry name" value="Immunoglobulins"/>
    <property type="match status" value="1"/>
</dbReference>
<dbReference type="AlphaFoldDB" id="D8LM39"/>
<gene>
    <name evidence="2" type="ORF">Esi_0384_0002</name>
</gene>
<dbReference type="PANTHER" id="PTHR46513">
    <property type="entry name" value="VITELLOGENIN RECEPTOR-LIKE PROTEIN-RELATED-RELATED"/>
    <property type="match status" value="1"/>
</dbReference>
<dbReference type="EMBL" id="FN649741">
    <property type="protein sequence ID" value="CBN76187.1"/>
    <property type="molecule type" value="Genomic_DNA"/>
</dbReference>
<name>D8LM39_ECTSI</name>
<feature type="signal peptide" evidence="1">
    <location>
        <begin position="1"/>
        <end position="26"/>
    </location>
</feature>
<dbReference type="EMBL" id="FN648580">
    <property type="protein sequence ID" value="CBN76187.1"/>
    <property type="molecule type" value="Genomic_DNA"/>
</dbReference>
<dbReference type="InterPro" id="IPR000033">
    <property type="entry name" value="LDLR_classB_rpt"/>
</dbReference>
<accession>D8LM39</accession>
<organism evidence="2 3">
    <name type="scientific">Ectocarpus siliculosus</name>
    <name type="common">Brown alga</name>
    <name type="synonym">Conferva siliculosa</name>
    <dbReference type="NCBI Taxonomy" id="2880"/>
    <lineage>
        <taxon>Eukaryota</taxon>
        <taxon>Sar</taxon>
        <taxon>Stramenopiles</taxon>
        <taxon>Ochrophyta</taxon>
        <taxon>PX clade</taxon>
        <taxon>Phaeophyceae</taxon>
        <taxon>Ectocarpales</taxon>
        <taxon>Ectocarpaceae</taxon>
        <taxon>Ectocarpus</taxon>
    </lineage>
</organism>
<dbReference type="InterPro" id="IPR011042">
    <property type="entry name" value="6-blade_b-propeller_TolB-like"/>
</dbReference>
<dbReference type="InterPro" id="IPR013783">
    <property type="entry name" value="Ig-like_fold"/>
</dbReference>
<keyword evidence="3" id="KW-1185">Reference proteome</keyword>
<feature type="chain" id="PRO_5003117289" evidence="1">
    <location>
        <begin position="27"/>
        <end position="514"/>
    </location>
</feature>
<proteinExistence type="predicted"/>
<dbReference type="Gene3D" id="2.120.10.30">
    <property type="entry name" value="TolB, C-terminal domain"/>
    <property type="match status" value="1"/>
</dbReference>
<evidence type="ECO:0000256" key="1">
    <source>
        <dbReference type="SAM" id="SignalP"/>
    </source>
</evidence>
<dbReference type="SMART" id="SM00135">
    <property type="entry name" value="LY"/>
    <property type="match status" value="4"/>
</dbReference>
<sequence>MYYCRLQGALLLLQLLSLSAPDEVDAREEYAASTDATLIHRGAFTEQLNLVGADASVEQLALTDDDVQFLGITVDESSGDVYFATSNSAIQRAHYDPAKSPSWDVTTVVGGHVEVRVEGYNLGTSVDDVASFSVKGVECPTRRRESSNTLVCVLGDPAVTSVLGENVGTEDIVVQTASGGWTQGGYPGDFVDAKLADHSLKPIITRVETTGRTISPRALCFDSAGGTLYYSDLATRSLNRISLLDDSGDGGSTLTAKVEFDAFLPDVGLVQGMAIDVSEGQNGGFVYFSDAQGGTVSRVELPADGTRPEAPGARQVLVSGLIDPMGIALEPDGGGRRLFYALRGGRICAVSRDGSISTSVPPTAVLLEGGGYEVRRFDSGTRLDGIAISASEGGISDPTEIRLYWAESGRTPGIKRSTLDGTRPEDVSVEDDGTDAKAQLVWPRGLAFGAGASTGLLFGEYLGSVRLLPLPPAGGSVETIAEADSYPAAVAIHALVAAAGREGAEERFFTHSVR</sequence>
<evidence type="ECO:0000313" key="3">
    <source>
        <dbReference type="Proteomes" id="UP000002630"/>
    </source>
</evidence>
<protein>
    <submittedName>
        <fullName evidence="2">Uncharacterized protein</fullName>
    </submittedName>
</protein>
<dbReference type="InParanoid" id="D8LM39"/>
<dbReference type="OrthoDB" id="10066840at2759"/>
<dbReference type="SUPFAM" id="SSF63825">
    <property type="entry name" value="YWTD domain"/>
    <property type="match status" value="1"/>
</dbReference>
<dbReference type="Proteomes" id="UP000002630">
    <property type="component" value="Linkage Group LG16"/>
</dbReference>
<keyword evidence="1" id="KW-0732">Signal</keyword>
<dbReference type="InterPro" id="IPR050778">
    <property type="entry name" value="Cueball_EGF_LRP_Nidogen"/>
</dbReference>